<gene>
    <name evidence="1" type="ORF">NC998_00875</name>
</gene>
<sequence>MRKLLNLTSWVAIAGLAWTAGYIYNARYGGELSWLRIMYEQKMALADQVQESKRVLILGGSGAHYTVDAGVMQQELGRPVLNLGLDGPIGLDVILPSVKDKIRPGDVVLLIPEYLLLLDEDGFGDRSGQFGIAIGKPGLGRIPTQQLAQDTLMVGAPTLRALTKSSLDVVEKGKLTGYYSDPITQNGDPTVLKQRTKSKWWQMKIKAPISDYAYQRIVQFRQEVEAKGATLVLGLPWLYASDDPQTIENVQKTATKLAAIAPLLHDPTSFNLKTDSSFFADTHYHLNQPARRIRSVELAQQFKQVMGDQIASSPINQPSQ</sequence>
<dbReference type="EMBL" id="JAMPKM010000001">
    <property type="protein sequence ID" value="MEP0815645.1"/>
    <property type="molecule type" value="Genomic_DNA"/>
</dbReference>
<organism evidence="1 2">
    <name type="scientific">Trichocoleus desertorum GB2-A4</name>
    <dbReference type="NCBI Taxonomy" id="2933944"/>
    <lineage>
        <taxon>Bacteria</taxon>
        <taxon>Bacillati</taxon>
        <taxon>Cyanobacteriota</taxon>
        <taxon>Cyanophyceae</taxon>
        <taxon>Leptolyngbyales</taxon>
        <taxon>Trichocoleusaceae</taxon>
        <taxon>Trichocoleus</taxon>
    </lineage>
</organism>
<keyword evidence="2" id="KW-1185">Reference proteome</keyword>
<protein>
    <submittedName>
        <fullName evidence="1">Uncharacterized protein</fullName>
    </submittedName>
</protein>
<comment type="caution">
    <text evidence="1">The sequence shown here is derived from an EMBL/GenBank/DDBJ whole genome shotgun (WGS) entry which is preliminary data.</text>
</comment>
<evidence type="ECO:0000313" key="1">
    <source>
        <dbReference type="EMBL" id="MEP0815645.1"/>
    </source>
</evidence>
<name>A0ABV0J3A2_9CYAN</name>
<reference evidence="1 2" key="1">
    <citation type="submission" date="2022-04" db="EMBL/GenBank/DDBJ databases">
        <title>Positive selection, recombination, and allopatry shape intraspecific diversity of widespread and dominant cyanobacteria.</title>
        <authorList>
            <person name="Wei J."/>
            <person name="Shu W."/>
            <person name="Hu C."/>
        </authorList>
    </citation>
    <scope>NUCLEOTIDE SEQUENCE [LARGE SCALE GENOMIC DNA]</scope>
    <source>
        <strain evidence="1 2">GB2-A4</strain>
    </source>
</reference>
<accession>A0ABV0J3A2</accession>
<evidence type="ECO:0000313" key="2">
    <source>
        <dbReference type="Proteomes" id="UP001464891"/>
    </source>
</evidence>
<dbReference type="Proteomes" id="UP001464891">
    <property type="component" value="Unassembled WGS sequence"/>
</dbReference>
<proteinExistence type="predicted"/>
<dbReference type="RefSeq" id="WP_190431192.1">
    <property type="nucleotide sequence ID" value="NZ_JAMPKM010000001.1"/>
</dbReference>